<keyword evidence="3" id="KW-1185">Reference proteome</keyword>
<name>K0KPU8_WICCF</name>
<proteinExistence type="predicted"/>
<protein>
    <submittedName>
        <fullName evidence="2">Uncharacterized protein</fullName>
    </submittedName>
</protein>
<dbReference type="HOGENOM" id="CLU_889047_0_0_1"/>
<dbReference type="AlphaFoldDB" id="K0KPU8"/>
<organism evidence="2 3">
    <name type="scientific">Wickerhamomyces ciferrii (strain ATCC 14091 / BCRC 22168 / CBS 111 / JCM 3599 / NBRC 0793 / NRRL Y-1031 F-60-10)</name>
    <name type="common">Yeast</name>
    <name type="synonym">Pichia ciferrii</name>
    <dbReference type="NCBI Taxonomy" id="1206466"/>
    <lineage>
        <taxon>Eukaryota</taxon>
        <taxon>Fungi</taxon>
        <taxon>Dikarya</taxon>
        <taxon>Ascomycota</taxon>
        <taxon>Saccharomycotina</taxon>
        <taxon>Saccharomycetes</taxon>
        <taxon>Phaffomycetales</taxon>
        <taxon>Wickerhamomycetaceae</taxon>
        <taxon>Wickerhamomyces</taxon>
    </lineage>
</organism>
<feature type="compositionally biased region" description="Acidic residues" evidence="1">
    <location>
        <begin position="33"/>
        <end position="43"/>
    </location>
</feature>
<sequence length="313" mass="36232">MGSFDAVRNDDNLQDRKMLFIEGPYPLDQRIDVDDEDDEDLTDYEYKSDSNSDTESNKSSSVDEYSLNNACNGFDKLRLNENITPFRRYSKKIRVKCYPFGVERRLPVSYEFSEGNIDCNYYFRLVEDEEDEHKEPLNGVPLNDPRSSLIEILSDSYRLENVECSTDTNALFADGSSLPKGQRFQAYDKNKELYPVFQKYYSPIGSLRKFKFALGLNSKKLNVRKVIENLLNIIEHTGGNLESEYNGYATEYRNETHSFFVIGGTKLKDSEVQDVLRKAVEEKFKNPEDEGELFDDGKTLFIPGYITYKKCDN</sequence>
<reference evidence="2 3" key="1">
    <citation type="journal article" date="2012" name="Eukaryot. Cell">
        <title>Draft genome sequence of Wickerhamomyces ciferrii NRRL Y-1031 F-60-10.</title>
        <authorList>
            <person name="Schneider J."/>
            <person name="Andrea H."/>
            <person name="Blom J."/>
            <person name="Jaenicke S."/>
            <person name="Ruckert C."/>
            <person name="Schorsch C."/>
            <person name="Szczepanowski R."/>
            <person name="Farwick M."/>
            <person name="Goesmann A."/>
            <person name="Puhler A."/>
            <person name="Schaffer S."/>
            <person name="Tauch A."/>
            <person name="Kohler T."/>
            <person name="Brinkrolf K."/>
        </authorList>
    </citation>
    <scope>NUCLEOTIDE SEQUENCE [LARGE SCALE GENOMIC DNA]</scope>
    <source>
        <strain evidence="3">ATCC 14091 / BCRC 22168 / CBS 111 / JCM 3599 / NBRC 0793 / NRRL Y-1031 F-60-10</strain>
    </source>
</reference>
<gene>
    <name evidence="2" type="ORF">BN7_2745</name>
</gene>
<evidence type="ECO:0000313" key="2">
    <source>
        <dbReference type="EMBL" id="CCH43198.1"/>
    </source>
</evidence>
<feature type="compositionally biased region" description="Low complexity" evidence="1">
    <location>
        <begin position="51"/>
        <end position="60"/>
    </location>
</feature>
<accession>K0KPU8</accession>
<comment type="caution">
    <text evidence="2">The sequence shown here is derived from an EMBL/GenBank/DDBJ whole genome shotgun (WGS) entry which is preliminary data.</text>
</comment>
<feature type="region of interest" description="Disordered" evidence="1">
    <location>
        <begin position="29"/>
        <end position="63"/>
    </location>
</feature>
<evidence type="ECO:0000256" key="1">
    <source>
        <dbReference type="SAM" id="MobiDB-lite"/>
    </source>
</evidence>
<dbReference type="Proteomes" id="UP000009328">
    <property type="component" value="Unassembled WGS sequence"/>
</dbReference>
<evidence type="ECO:0000313" key="3">
    <source>
        <dbReference type="Proteomes" id="UP000009328"/>
    </source>
</evidence>
<dbReference type="InParanoid" id="K0KPU8"/>
<dbReference type="EMBL" id="CAIF01000070">
    <property type="protein sequence ID" value="CCH43198.1"/>
    <property type="molecule type" value="Genomic_DNA"/>
</dbReference>